<sequence length="147" mass="16768">MQRLSSLFFGFGLGIIGMSLLLDPWSQERFERMVRETARLENQLLNNVDEYLQIQNVLGYVFIASSFITINRIAILYFLQIPALFFYAAINYNHILYNSERFGGDQIILGALLLIAITGAICDGLIKPKILPQNFVSQNTQEKSKKD</sequence>
<keyword evidence="3" id="KW-1185">Reference proteome</keyword>
<evidence type="ECO:0000313" key="2">
    <source>
        <dbReference type="EMBL" id="CAD8076504.1"/>
    </source>
</evidence>
<feature type="transmembrane region" description="Helical" evidence="1">
    <location>
        <begin position="6"/>
        <end position="25"/>
    </location>
</feature>
<feature type="transmembrane region" description="Helical" evidence="1">
    <location>
        <begin position="74"/>
        <end position="95"/>
    </location>
</feature>
<protein>
    <submittedName>
        <fullName evidence="2">Uncharacterized protein</fullName>
    </submittedName>
</protein>
<keyword evidence="1" id="KW-1133">Transmembrane helix</keyword>
<organism evidence="2 3">
    <name type="scientific">Paramecium sonneborni</name>
    <dbReference type="NCBI Taxonomy" id="65129"/>
    <lineage>
        <taxon>Eukaryota</taxon>
        <taxon>Sar</taxon>
        <taxon>Alveolata</taxon>
        <taxon>Ciliophora</taxon>
        <taxon>Intramacronucleata</taxon>
        <taxon>Oligohymenophorea</taxon>
        <taxon>Peniculida</taxon>
        <taxon>Parameciidae</taxon>
        <taxon>Paramecium</taxon>
    </lineage>
</organism>
<accession>A0A8S1MNN7</accession>
<comment type="caution">
    <text evidence="2">The sequence shown here is derived from an EMBL/GenBank/DDBJ whole genome shotgun (WGS) entry which is preliminary data.</text>
</comment>
<evidence type="ECO:0000313" key="3">
    <source>
        <dbReference type="Proteomes" id="UP000692954"/>
    </source>
</evidence>
<keyword evidence="1" id="KW-0812">Transmembrane</keyword>
<dbReference type="AlphaFoldDB" id="A0A8S1MNN7"/>
<proteinExistence type="predicted"/>
<dbReference type="EMBL" id="CAJJDN010000035">
    <property type="protein sequence ID" value="CAD8076504.1"/>
    <property type="molecule type" value="Genomic_DNA"/>
</dbReference>
<reference evidence="2" key="1">
    <citation type="submission" date="2021-01" db="EMBL/GenBank/DDBJ databases">
        <authorList>
            <consortium name="Genoscope - CEA"/>
            <person name="William W."/>
        </authorList>
    </citation>
    <scope>NUCLEOTIDE SEQUENCE</scope>
</reference>
<keyword evidence="1" id="KW-0472">Membrane</keyword>
<gene>
    <name evidence="2" type="ORF">PSON_ATCC_30995.1.T0350008</name>
</gene>
<dbReference type="Proteomes" id="UP000692954">
    <property type="component" value="Unassembled WGS sequence"/>
</dbReference>
<feature type="transmembrane region" description="Helical" evidence="1">
    <location>
        <begin position="107"/>
        <end position="126"/>
    </location>
</feature>
<name>A0A8S1MNN7_9CILI</name>
<evidence type="ECO:0000256" key="1">
    <source>
        <dbReference type="SAM" id="Phobius"/>
    </source>
</evidence>